<dbReference type="SUPFAM" id="SSF52047">
    <property type="entry name" value="RNI-like"/>
    <property type="match status" value="1"/>
</dbReference>
<evidence type="ECO:0000313" key="1">
    <source>
        <dbReference type="EMBL" id="TDL21289.1"/>
    </source>
</evidence>
<dbReference type="Proteomes" id="UP000294933">
    <property type="component" value="Unassembled WGS sequence"/>
</dbReference>
<keyword evidence="2" id="KW-1185">Reference proteome</keyword>
<dbReference type="EMBL" id="ML170182">
    <property type="protein sequence ID" value="TDL21289.1"/>
    <property type="molecule type" value="Genomic_DNA"/>
</dbReference>
<organism evidence="1 2">
    <name type="scientific">Rickenella mellea</name>
    <dbReference type="NCBI Taxonomy" id="50990"/>
    <lineage>
        <taxon>Eukaryota</taxon>
        <taxon>Fungi</taxon>
        <taxon>Dikarya</taxon>
        <taxon>Basidiomycota</taxon>
        <taxon>Agaricomycotina</taxon>
        <taxon>Agaricomycetes</taxon>
        <taxon>Hymenochaetales</taxon>
        <taxon>Rickenellaceae</taxon>
        <taxon>Rickenella</taxon>
    </lineage>
</organism>
<dbReference type="OrthoDB" id="3365698at2759"/>
<proteinExistence type="predicted"/>
<dbReference type="AlphaFoldDB" id="A0A4Y7Q350"/>
<reference evidence="1 2" key="1">
    <citation type="submission" date="2018-06" db="EMBL/GenBank/DDBJ databases">
        <title>A transcriptomic atlas of mushroom development highlights an independent origin of complex multicellularity.</title>
        <authorList>
            <consortium name="DOE Joint Genome Institute"/>
            <person name="Krizsan K."/>
            <person name="Almasi E."/>
            <person name="Merenyi Z."/>
            <person name="Sahu N."/>
            <person name="Viragh M."/>
            <person name="Koszo T."/>
            <person name="Mondo S."/>
            <person name="Kiss B."/>
            <person name="Balint B."/>
            <person name="Kues U."/>
            <person name="Barry K."/>
            <person name="Hegedus J.C."/>
            <person name="Henrissat B."/>
            <person name="Johnson J."/>
            <person name="Lipzen A."/>
            <person name="Ohm R."/>
            <person name="Nagy I."/>
            <person name="Pangilinan J."/>
            <person name="Yan J."/>
            <person name="Xiong Y."/>
            <person name="Grigoriev I.V."/>
            <person name="Hibbett D.S."/>
            <person name="Nagy L.G."/>
        </authorList>
    </citation>
    <scope>NUCLEOTIDE SEQUENCE [LARGE SCALE GENOMIC DNA]</scope>
    <source>
        <strain evidence="1 2">SZMC22713</strain>
    </source>
</reference>
<dbReference type="VEuPathDB" id="FungiDB:BD410DRAFT_312442"/>
<dbReference type="Gene3D" id="1.20.1280.50">
    <property type="match status" value="1"/>
</dbReference>
<protein>
    <submittedName>
        <fullName evidence="1">Uncharacterized protein</fullName>
    </submittedName>
</protein>
<evidence type="ECO:0000313" key="2">
    <source>
        <dbReference type="Proteomes" id="UP000294933"/>
    </source>
</evidence>
<accession>A0A4Y7Q350</accession>
<name>A0A4Y7Q350_9AGAM</name>
<gene>
    <name evidence="1" type="ORF">BD410DRAFT_312442</name>
</gene>
<sequence length="407" mass="46419">MTLPDEIMTYIFETGHRMTRGCAFAKSVSHVSRRFRRASLRTPSLWTRISTAYADDQIPASLLRSCAMDLEVTIMYGGNDMELHAFFGLLHPSSNRWSRLDLGEPETAEPEHCLQHLTLPRLQTLRYDSRIDISLWDAPLLHRIEARHWDVSAGLAFHSQLTTFELSMEDWFPGIASLTRALYSMINLRELSLTLESSSNIKKDAALGVAEMLERRSVRIDALHVTIKHSTTYVIVEPLYDHLSYLSPCRFNITLENLADDDHGPATFLYDSDANFFPYGETISIRVADVGNSYKCWDDFGMLNAITESCSIAHTVHIDAPVATLLIFWQPHIDGWNQFSSLRHLRFSYCDKLTERNVEDLVTHLMDAGSGGSLELLEVLHCRGISEQFLRDICDKYELGQKLTWNP</sequence>